<proteinExistence type="predicted"/>
<reference evidence="2" key="1">
    <citation type="submission" date="2011-06" db="EMBL/GenBank/DDBJ databases">
        <title>Complete genome sequence of Paenibacillus mucilaginosus KNP414.</title>
        <authorList>
            <person name="Wang J."/>
            <person name="Hu S."/>
            <person name="Hu X."/>
            <person name="Zhang B."/>
            <person name="Dong D."/>
            <person name="Zhang S."/>
            <person name="Zhao K."/>
            <person name="Wu D."/>
        </authorList>
    </citation>
    <scope>NUCLEOTIDE SEQUENCE [LARGE SCALE GENOMIC DNA]</scope>
    <source>
        <strain evidence="2">KNP414</strain>
    </source>
</reference>
<name>F8F8U2_PAEMK</name>
<organism evidence="1 2">
    <name type="scientific">Paenibacillus mucilaginosus (strain KNP414)</name>
    <dbReference type="NCBI Taxonomy" id="1036673"/>
    <lineage>
        <taxon>Bacteria</taxon>
        <taxon>Bacillati</taxon>
        <taxon>Bacillota</taxon>
        <taxon>Bacilli</taxon>
        <taxon>Bacillales</taxon>
        <taxon>Paenibacillaceae</taxon>
        <taxon>Paenibacillus</taxon>
    </lineage>
</organism>
<dbReference type="RefSeq" id="WP_013917161.1">
    <property type="nucleotide sequence ID" value="NC_015690.1"/>
</dbReference>
<protein>
    <submittedName>
        <fullName evidence="1">Uncharacterized protein</fullName>
    </submittedName>
</protein>
<dbReference type="EMBL" id="CP002869">
    <property type="protein sequence ID" value="AEI42004.1"/>
    <property type="molecule type" value="Genomic_DNA"/>
</dbReference>
<dbReference type="KEGG" id="pms:KNP414_03446"/>
<accession>F8F8U2</accession>
<evidence type="ECO:0000313" key="2">
    <source>
        <dbReference type="Proteomes" id="UP000006620"/>
    </source>
</evidence>
<sequence length="169" mass="18742">MKRNAPSNCTRYSWRRALAPRGFRQHPYRWSGCSAFSSSSLSGRRRPEFAGRPFRHLLWALLLCLGLTAGCGAADRPADSPGLLAALSFAREHILLENGNDFVWTDVTVSLNGRYVYKADTVPRGTSALPFAEFRDGDGRPFDRSSMTPRSLVIEAGGGFNGQPGRYEW</sequence>
<dbReference type="Proteomes" id="UP000006620">
    <property type="component" value="Chromosome"/>
</dbReference>
<gene>
    <name evidence="1" type="ordered locus">KNP414_03446</name>
</gene>
<dbReference type="PATRIC" id="fig|1036673.3.peg.3168"/>
<reference evidence="1 2" key="2">
    <citation type="journal article" date="2013" name="Genome Announc.">
        <title>Genome Sequence of Growth-Improving Paenibacillus mucilaginosus Strain KNP414.</title>
        <authorList>
            <person name="Lu J.J."/>
            <person name="Wang J.F."/>
            <person name="Hu X.F."/>
        </authorList>
    </citation>
    <scope>NUCLEOTIDE SEQUENCE [LARGE SCALE GENOMIC DNA]</scope>
    <source>
        <strain evidence="1 2">KNP414</strain>
    </source>
</reference>
<dbReference type="AlphaFoldDB" id="F8F8U2"/>
<dbReference type="HOGENOM" id="CLU_1576951_0_0_9"/>
<evidence type="ECO:0000313" key="1">
    <source>
        <dbReference type="EMBL" id="AEI42004.1"/>
    </source>
</evidence>